<sequence>METQSTYRRMDEWASWNTHCALPLNTTSGIGSLSTQSAVHEATPMGTWSDYASQASAPTRYRERGVYNTCSESETAQTDRYPAYGMRQMNAEQCGSGGASSMLPEFTQEDSPNEFSDLGGSSVGVASIMPANFYPNDDVIRWIQPLPESYPQPLENGGISMMALPWYEDDPAQWSNGKGYFPPSHSWAPSADGSEQCFGTPGRLGEGANSAGLYWVHGPTDSCFGFEQRNHEG</sequence>
<gene>
    <name evidence="1" type="ORF">B0H17DRAFT_458461</name>
</gene>
<dbReference type="Proteomes" id="UP001221757">
    <property type="component" value="Unassembled WGS sequence"/>
</dbReference>
<evidence type="ECO:0000313" key="1">
    <source>
        <dbReference type="EMBL" id="KAJ7645276.1"/>
    </source>
</evidence>
<comment type="caution">
    <text evidence="1">The sequence shown here is derived from an EMBL/GenBank/DDBJ whole genome shotgun (WGS) entry which is preliminary data.</text>
</comment>
<keyword evidence="2" id="KW-1185">Reference proteome</keyword>
<name>A0AAD7CCN2_MYCRO</name>
<organism evidence="1 2">
    <name type="scientific">Mycena rosella</name>
    <name type="common">Pink bonnet</name>
    <name type="synonym">Agaricus rosellus</name>
    <dbReference type="NCBI Taxonomy" id="1033263"/>
    <lineage>
        <taxon>Eukaryota</taxon>
        <taxon>Fungi</taxon>
        <taxon>Dikarya</taxon>
        <taxon>Basidiomycota</taxon>
        <taxon>Agaricomycotina</taxon>
        <taxon>Agaricomycetes</taxon>
        <taxon>Agaricomycetidae</taxon>
        <taxon>Agaricales</taxon>
        <taxon>Marasmiineae</taxon>
        <taxon>Mycenaceae</taxon>
        <taxon>Mycena</taxon>
    </lineage>
</organism>
<reference evidence="1" key="1">
    <citation type="submission" date="2023-03" db="EMBL/GenBank/DDBJ databases">
        <title>Massive genome expansion in bonnet fungi (Mycena s.s.) driven by repeated elements and novel gene families across ecological guilds.</title>
        <authorList>
            <consortium name="Lawrence Berkeley National Laboratory"/>
            <person name="Harder C.B."/>
            <person name="Miyauchi S."/>
            <person name="Viragh M."/>
            <person name="Kuo A."/>
            <person name="Thoen E."/>
            <person name="Andreopoulos B."/>
            <person name="Lu D."/>
            <person name="Skrede I."/>
            <person name="Drula E."/>
            <person name="Henrissat B."/>
            <person name="Morin E."/>
            <person name="Kohler A."/>
            <person name="Barry K."/>
            <person name="LaButti K."/>
            <person name="Morin E."/>
            <person name="Salamov A."/>
            <person name="Lipzen A."/>
            <person name="Mereny Z."/>
            <person name="Hegedus B."/>
            <person name="Baldrian P."/>
            <person name="Stursova M."/>
            <person name="Weitz H."/>
            <person name="Taylor A."/>
            <person name="Grigoriev I.V."/>
            <person name="Nagy L.G."/>
            <person name="Martin F."/>
            <person name="Kauserud H."/>
        </authorList>
    </citation>
    <scope>NUCLEOTIDE SEQUENCE</scope>
    <source>
        <strain evidence="1">CBHHK067</strain>
    </source>
</reference>
<proteinExistence type="predicted"/>
<dbReference type="AlphaFoldDB" id="A0AAD7CCN2"/>
<accession>A0AAD7CCN2</accession>
<protein>
    <submittedName>
        <fullName evidence="1">Uncharacterized protein</fullName>
    </submittedName>
</protein>
<evidence type="ECO:0000313" key="2">
    <source>
        <dbReference type="Proteomes" id="UP001221757"/>
    </source>
</evidence>
<dbReference type="EMBL" id="JARKIE010000403">
    <property type="protein sequence ID" value="KAJ7645276.1"/>
    <property type="molecule type" value="Genomic_DNA"/>
</dbReference>